<evidence type="ECO:0000313" key="6">
    <source>
        <dbReference type="Proteomes" id="UP000522688"/>
    </source>
</evidence>
<organism evidence="4 6">
    <name type="scientific">Frigoribacterium faeni</name>
    <dbReference type="NCBI Taxonomy" id="145483"/>
    <lineage>
        <taxon>Bacteria</taxon>
        <taxon>Bacillati</taxon>
        <taxon>Actinomycetota</taxon>
        <taxon>Actinomycetes</taxon>
        <taxon>Micrococcales</taxon>
        <taxon>Microbacteriaceae</taxon>
        <taxon>Frigoribacterium</taxon>
    </lineage>
</organism>
<evidence type="ECO:0000256" key="1">
    <source>
        <dbReference type="SAM" id="MobiDB-lite"/>
    </source>
</evidence>
<dbReference type="Proteomes" id="UP000522688">
    <property type="component" value="Unassembled WGS sequence"/>
</dbReference>
<comment type="caution">
    <text evidence="4">The sequence shown here is derived from an EMBL/GenBank/DDBJ whole genome shotgun (WGS) entry which is preliminary data.</text>
</comment>
<feature type="compositionally biased region" description="Polar residues" evidence="1">
    <location>
        <begin position="40"/>
        <end position="50"/>
    </location>
</feature>
<dbReference type="Proteomes" id="UP000321154">
    <property type="component" value="Unassembled WGS sequence"/>
</dbReference>
<keyword evidence="5" id="KW-1185">Reference proteome</keyword>
<feature type="chain" id="PRO_5039432842" evidence="2">
    <location>
        <begin position="22"/>
        <end position="147"/>
    </location>
</feature>
<evidence type="ECO:0000256" key="2">
    <source>
        <dbReference type="SAM" id="SignalP"/>
    </source>
</evidence>
<dbReference type="AlphaFoldDB" id="A0A7W3JIQ3"/>
<keyword evidence="2" id="KW-0732">Signal</keyword>
<evidence type="ECO:0000313" key="4">
    <source>
        <dbReference type="EMBL" id="MBA8813499.1"/>
    </source>
</evidence>
<dbReference type="PROSITE" id="PS51257">
    <property type="entry name" value="PROKAR_LIPOPROTEIN"/>
    <property type="match status" value="1"/>
</dbReference>
<evidence type="ECO:0000313" key="3">
    <source>
        <dbReference type="EMBL" id="GEK82783.1"/>
    </source>
</evidence>
<name>A0A7W3JIQ3_9MICO</name>
<feature type="signal peptide" evidence="2">
    <location>
        <begin position="1"/>
        <end position="21"/>
    </location>
</feature>
<gene>
    <name evidence="4" type="ORF">FB463_001748</name>
    <name evidence="3" type="ORF">FFA01_10920</name>
</gene>
<feature type="region of interest" description="Disordered" evidence="1">
    <location>
        <begin position="29"/>
        <end position="69"/>
    </location>
</feature>
<evidence type="ECO:0000313" key="5">
    <source>
        <dbReference type="Proteomes" id="UP000321154"/>
    </source>
</evidence>
<dbReference type="EMBL" id="JACGWW010000002">
    <property type="protein sequence ID" value="MBA8813499.1"/>
    <property type="molecule type" value="Genomic_DNA"/>
</dbReference>
<reference evidence="3 5" key="1">
    <citation type="submission" date="2019-07" db="EMBL/GenBank/DDBJ databases">
        <title>Whole genome shotgun sequence of Frigoribacterium faeni NBRC 103066.</title>
        <authorList>
            <person name="Hosoyama A."/>
            <person name="Uohara A."/>
            <person name="Ohji S."/>
            <person name="Ichikawa N."/>
        </authorList>
    </citation>
    <scope>NUCLEOTIDE SEQUENCE [LARGE SCALE GENOMIC DNA]</scope>
    <source>
        <strain evidence="3 5">NBRC 103066</strain>
    </source>
</reference>
<sequence length="147" mass="15033">MPRKAASALSTSVLVSTLVVAFALSGCATPTSEPGAAETTVATTGPDASSTPLPTTTPPAPATAPTAEAPPAWDACIAAVRDEYPDLPFLDDVWSYEADDVRDSATGAVVEVRYGHTTDGRIEAAFSCEISGTPEAPVVDRISPVDI</sequence>
<proteinExistence type="predicted"/>
<reference evidence="4 6" key="2">
    <citation type="submission" date="2020-07" db="EMBL/GenBank/DDBJ databases">
        <title>Sequencing the genomes of 1000 actinobacteria strains.</title>
        <authorList>
            <person name="Klenk H.-P."/>
        </authorList>
    </citation>
    <scope>NUCLEOTIDE SEQUENCE [LARGE SCALE GENOMIC DNA]</scope>
    <source>
        <strain evidence="4 6">DSM 10309</strain>
    </source>
</reference>
<protein>
    <submittedName>
        <fullName evidence="4">Uncharacterized protein</fullName>
    </submittedName>
</protein>
<dbReference type="OrthoDB" id="5124037at2"/>
<accession>A0A7W3JIQ3</accession>
<dbReference type="EMBL" id="BJUV01000008">
    <property type="protein sequence ID" value="GEK82783.1"/>
    <property type="molecule type" value="Genomic_DNA"/>
</dbReference>
<dbReference type="RefSeq" id="WP_146853792.1">
    <property type="nucleotide sequence ID" value="NZ_BAAAHR010000001.1"/>
</dbReference>